<keyword evidence="2" id="KW-0805">Transcription regulation</keyword>
<evidence type="ECO:0000256" key="1">
    <source>
        <dbReference type="ARBA" id="ARBA00010641"/>
    </source>
</evidence>
<evidence type="ECO:0000256" key="3">
    <source>
        <dbReference type="ARBA" id="ARBA00023082"/>
    </source>
</evidence>
<evidence type="ECO:0000259" key="5">
    <source>
        <dbReference type="Pfam" id="PF04542"/>
    </source>
</evidence>
<dbReference type="Proteomes" id="UP000065511">
    <property type="component" value="Chromosome"/>
</dbReference>
<organism evidence="8 10">
    <name type="scientific">Enterococcus silesiacus</name>
    <dbReference type="NCBI Taxonomy" id="332949"/>
    <lineage>
        <taxon>Bacteria</taxon>
        <taxon>Bacillati</taxon>
        <taxon>Bacillota</taxon>
        <taxon>Bacilli</taxon>
        <taxon>Lactobacillales</taxon>
        <taxon>Enterococcaceae</taxon>
        <taxon>Enterococcus</taxon>
    </lineage>
</organism>
<dbReference type="Gene3D" id="1.10.1740.10">
    <property type="match status" value="1"/>
</dbReference>
<protein>
    <submittedName>
        <fullName evidence="7">RNA polymerase subunit sigma-70</fullName>
    </submittedName>
    <submittedName>
        <fullName evidence="8">Sigma-70 family RNA polymerase sigma factor</fullName>
    </submittedName>
</protein>
<feature type="domain" description="RNA polymerase sigma factor 70 region 4 type 2" evidence="6">
    <location>
        <begin position="119"/>
        <end position="169"/>
    </location>
</feature>
<dbReference type="InterPro" id="IPR039425">
    <property type="entry name" value="RNA_pol_sigma-70-like"/>
</dbReference>
<evidence type="ECO:0000259" key="6">
    <source>
        <dbReference type="Pfam" id="PF08281"/>
    </source>
</evidence>
<dbReference type="PANTHER" id="PTHR43133:SF51">
    <property type="entry name" value="RNA POLYMERASE SIGMA FACTOR"/>
    <property type="match status" value="1"/>
</dbReference>
<dbReference type="Gene3D" id="1.10.10.10">
    <property type="entry name" value="Winged helix-like DNA-binding domain superfamily/Winged helix DNA-binding domain"/>
    <property type="match status" value="1"/>
</dbReference>
<comment type="similarity">
    <text evidence="1">Belongs to the sigma-70 factor family. ECF subfamily.</text>
</comment>
<gene>
    <name evidence="7" type="ORF">ATZ33_06320</name>
    <name evidence="8" type="ORF">RV15_GL000448</name>
</gene>
<dbReference type="PANTHER" id="PTHR43133">
    <property type="entry name" value="RNA POLYMERASE ECF-TYPE SIGMA FACTO"/>
    <property type="match status" value="1"/>
</dbReference>
<dbReference type="Pfam" id="PF04542">
    <property type="entry name" value="Sigma70_r2"/>
    <property type="match status" value="1"/>
</dbReference>
<dbReference type="InterPro" id="IPR036388">
    <property type="entry name" value="WH-like_DNA-bd_sf"/>
</dbReference>
<keyword evidence="3" id="KW-0731">Sigma factor</keyword>
<reference evidence="7 9" key="2">
    <citation type="submission" date="2015-12" db="EMBL/GenBank/DDBJ databases">
        <authorList>
            <person name="Lauer A."/>
            <person name="Humrighouse B."/>
            <person name="Loparev V."/>
            <person name="Shewmaker P.L."/>
            <person name="Whitney A.M."/>
            <person name="McLaughlin R.W."/>
        </authorList>
    </citation>
    <scope>NUCLEOTIDE SEQUENCE [LARGE SCALE GENOMIC DNA]</scope>
    <source>
        <strain evidence="7 9">LMG 23085</strain>
    </source>
</reference>
<dbReference type="InterPro" id="IPR013325">
    <property type="entry name" value="RNA_pol_sigma_r2"/>
</dbReference>
<dbReference type="EMBL" id="CP013614">
    <property type="protein sequence ID" value="ALS00994.1"/>
    <property type="molecule type" value="Genomic_DNA"/>
</dbReference>
<dbReference type="CDD" id="cd06171">
    <property type="entry name" value="Sigma70_r4"/>
    <property type="match status" value="1"/>
</dbReference>
<dbReference type="GO" id="GO:0016987">
    <property type="term" value="F:sigma factor activity"/>
    <property type="evidence" value="ECO:0007669"/>
    <property type="project" value="UniProtKB-KW"/>
</dbReference>
<evidence type="ECO:0000256" key="4">
    <source>
        <dbReference type="ARBA" id="ARBA00023163"/>
    </source>
</evidence>
<dbReference type="NCBIfam" id="TIGR02937">
    <property type="entry name" value="sigma70-ECF"/>
    <property type="match status" value="1"/>
</dbReference>
<accession>A0A0S3K9T5</accession>
<dbReference type="InterPro" id="IPR013324">
    <property type="entry name" value="RNA_pol_sigma_r3/r4-like"/>
</dbReference>
<evidence type="ECO:0000256" key="2">
    <source>
        <dbReference type="ARBA" id="ARBA00023015"/>
    </source>
</evidence>
<dbReference type="AlphaFoldDB" id="A0A0S3K9T5"/>
<dbReference type="GO" id="GO:0003677">
    <property type="term" value="F:DNA binding"/>
    <property type="evidence" value="ECO:0007669"/>
    <property type="project" value="InterPro"/>
</dbReference>
<keyword evidence="4" id="KW-0804">Transcription</keyword>
<evidence type="ECO:0000313" key="7">
    <source>
        <dbReference type="EMBL" id="ALS00994.1"/>
    </source>
</evidence>
<dbReference type="InterPro" id="IPR014284">
    <property type="entry name" value="RNA_pol_sigma-70_dom"/>
</dbReference>
<dbReference type="Proteomes" id="UP000183039">
    <property type="component" value="Unassembled WGS sequence"/>
</dbReference>
<dbReference type="SUPFAM" id="SSF88946">
    <property type="entry name" value="Sigma2 domain of RNA polymerase sigma factors"/>
    <property type="match status" value="1"/>
</dbReference>
<dbReference type="RefSeq" id="WP_071877782.1">
    <property type="nucleotide sequence ID" value="NZ_JXLC01000011.1"/>
</dbReference>
<evidence type="ECO:0000313" key="9">
    <source>
        <dbReference type="Proteomes" id="UP000065511"/>
    </source>
</evidence>
<evidence type="ECO:0000313" key="8">
    <source>
        <dbReference type="EMBL" id="OJG91781.1"/>
    </source>
</evidence>
<dbReference type="OrthoDB" id="9782703at2"/>
<dbReference type="KEGG" id="ess:ATZ33_06320"/>
<name>A0A0S3K9T5_9ENTE</name>
<dbReference type="Pfam" id="PF08281">
    <property type="entry name" value="Sigma70_r4_2"/>
    <property type="match status" value="1"/>
</dbReference>
<reference evidence="8 10" key="1">
    <citation type="submission" date="2014-12" db="EMBL/GenBank/DDBJ databases">
        <title>Draft genome sequences of 29 type strains of Enterococci.</title>
        <authorList>
            <person name="Zhong Z."/>
            <person name="Sun Z."/>
            <person name="Liu W."/>
            <person name="Zhang W."/>
            <person name="Zhang H."/>
        </authorList>
    </citation>
    <scope>NUCLEOTIDE SEQUENCE [LARGE SCALE GENOMIC DNA]</scope>
    <source>
        <strain evidence="8 10">DSM 22801</strain>
    </source>
</reference>
<feature type="domain" description="RNA polymerase sigma-70 region 2" evidence="5">
    <location>
        <begin position="28"/>
        <end position="88"/>
    </location>
</feature>
<evidence type="ECO:0000313" key="10">
    <source>
        <dbReference type="Proteomes" id="UP000183039"/>
    </source>
</evidence>
<dbReference type="GO" id="GO:0006352">
    <property type="term" value="P:DNA-templated transcription initiation"/>
    <property type="evidence" value="ECO:0007669"/>
    <property type="project" value="InterPro"/>
</dbReference>
<dbReference type="InterPro" id="IPR013249">
    <property type="entry name" value="RNA_pol_sigma70_r4_t2"/>
</dbReference>
<keyword evidence="9" id="KW-1185">Reference proteome</keyword>
<sequence>MGKFSYLELSLIKKAIKGDKVALGKVLRKNHIYLYKMAYIYIGNKEDALDIMQEATIQSIKSIHTLKEPSYFLTWFCTIMARQASKLINQKIQIRELQNNPEFEEPTDLSKNKNQSIDVLDAVMSLEDKYRLVLQLFYYQDFSVKEISELLTMPEGTVKTNLKRGREALKTVLGEDYYV</sequence>
<dbReference type="SUPFAM" id="SSF88659">
    <property type="entry name" value="Sigma3 and sigma4 domains of RNA polymerase sigma factors"/>
    <property type="match status" value="1"/>
</dbReference>
<dbReference type="EMBL" id="JXLC01000011">
    <property type="protein sequence ID" value="OJG91781.1"/>
    <property type="molecule type" value="Genomic_DNA"/>
</dbReference>
<proteinExistence type="inferred from homology"/>
<dbReference type="InterPro" id="IPR007627">
    <property type="entry name" value="RNA_pol_sigma70_r2"/>
</dbReference>